<evidence type="ECO:0000259" key="4">
    <source>
        <dbReference type="Pfam" id="PF13193"/>
    </source>
</evidence>
<organism evidence="5 6">
    <name type="scientific">Microtetraspora glauca</name>
    <dbReference type="NCBI Taxonomy" id="1996"/>
    <lineage>
        <taxon>Bacteria</taxon>
        <taxon>Bacillati</taxon>
        <taxon>Actinomycetota</taxon>
        <taxon>Actinomycetes</taxon>
        <taxon>Streptosporangiales</taxon>
        <taxon>Streptosporangiaceae</taxon>
        <taxon>Microtetraspora</taxon>
    </lineage>
</organism>
<dbReference type="Gene3D" id="3.30.300.30">
    <property type="match status" value="1"/>
</dbReference>
<evidence type="ECO:0000256" key="1">
    <source>
        <dbReference type="ARBA" id="ARBA00006432"/>
    </source>
</evidence>
<dbReference type="Pfam" id="PF13193">
    <property type="entry name" value="AMP-binding_C"/>
    <property type="match status" value="1"/>
</dbReference>
<dbReference type="EMBL" id="JBFALK010000016">
    <property type="protein sequence ID" value="MEV0972360.1"/>
    <property type="molecule type" value="Genomic_DNA"/>
</dbReference>
<dbReference type="InterPro" id="IPR025110">
    <property type="entry name" value="AMP-bd_C"/>
</dbReference>
<dbReference type="Proteomes" id="UP001551675">
    <property type="component" value="Unassembled WGS sequence"/>
</dbReference>
<evidence type="ECO:0000313" key="5">
    <source>
        <dbReference type="EMBL" id="MEV0972360.1"/>
    </source>
</evidence>
<comment type="similarity">
    <text evidence="1">Belongs to the ATP-dependent AMP-binding enzyme family.</text>
</comment>
<comment type="caution">
    <text evidence="5">The sequence shown here is derived from an EMBL/GenBank/DDBJ whole genome shotgun (WGS) entry which is preliminary data.</text>
</comment>
<evidence type="ECO:0000259" key="3">
    <source>
        <dbReference type="Pfam" id="PF00501"/>
    </source>
</evidence>
<protein>
    <submittedName>
        <fullName evidence="5">AMP-binding protein</fullName>
    </submittedName>
</protein>
<keyword evidence="6" id="KW-1185">Reference proteome</keyword>
<sequence>MTTHQITHPQVALPLRESFWPRDTSVPLIEHTVGSLLAERAVTHADSLALVGSAHGTGEERRLTYRELYTEARRVAAGLRRLAEPGEHVALWAHNVVEWPIIQYGAALAGVTLVALNPVLRQDELLYALNHSRAVVLLHADRSRDYDLAAVASEVGPHCPALRHTISLSHPELWTADPGDSPRPEITPDSPVMLQYTSGTTGKPKGVLLSHRALVNVAKLTVEVAEIPAGAVCAAPLPMFHTAACVISTLGPLWLGGTVLLVERFDPAFVLGLIERESATVLFYVPTILIAVLQAARAGAGPMPRLTAVVGGGANVPGAVIEAVSREFGASVHNLFGQTELAPVLTLTRRSDTPEDLVNTVGRPIPQVDCKIADAVTGEVRPLGSEGEICARGYQQLIEYYDDPEATALAVDADGWVHTGDLGTMDERGVVTVTGRIKDLIIRGGENIAPAEIESCLVAHEAVVDAAVVGVADDRWGETVGAVVVPREPGRPGLMEELVAHCRERLSPYKVPQHWFFVDALPLTATGKSHKPTIRSSIAEGRLTPAN</sequence>
<evidence type="ECO:0000313" key="6">
    <source>
        <dbReference type="Proteomes" id="UP001551675"/>
    </source>
</evidence>
<reference evidence="5 6" key="1">
    <citation type="submission" date="2024-06" db="EMBL/GenBank/DDBJ databases">
        <title>The Natural Products Discovery Center: Release of the First 8490 Sequenced Strains for Exploring Actinobacteria Biosynthetic Diversity.</title>
        <authorList>
            <person name="Kalkreuter E."/>
            <person name="Kautsar S.A."/>
            <person name="Yang D."/>
            <person name="Bader C.D."/>
            <person name="Teijaro C.N."/>
            <person name="Fluegel L."/>
            <person name="Davis C.M."/>
            <person name="Simpson J.R."/>
            <person name="Lauterbach L."/>
            <person name="Steele A.D."/>
            <person name="Gui C."/>
            <person name="Meng S."/>
            <person name="Li G."/>
            <person name="Viehrig K."/>
            <person name="Ye F."/>
            <person name="Su P."/>
            <person name="Kiefer A.F."/>
            <person name="Nichols A."/>
            <person name="Cepeda A.J."/>
            <person name="Yan W."/>
            <person name="Fan B."/>
            <person name="Jiang Y."/>
            <person name="Adhikari A."/>
            <person name="Zheng C.-J."/>
            <person name="Schuster L."/>
            <person name="Cowan T.M."/>
            <person name="Smanski M.J."/>
            <person name="Chevrette M.G."/>
            <person name="De Carvalho L.P.S."/>
            <person name="Shen B."/>
        </authorList>
    </citation>
    <scope>NUCLEOTIDE SEQUENCE [LARGE SCALE GENOMIC DNA]</scope>
    <source>
        <strain evidence="5 6">NPDC050100</strain>
    </source>
</reference>
<gene>
    <name evidence="5" type="ORF">AB0I59_27480</name>
</gene>
<feature type="domain" description="AMP-dependent synthetase/ligase" evidence="3">
    <location>
        <begin position="38"/>
        <end position="401"/>
    </location>
</feature>
<proteinExistence type="inferred from homology"/>
<name>A0ABV3GL40_MICGL</name>
<dbReference type="PROSITE" id="PS00455">
    <property type="entry name" value="AMP_BINDING"/>
    <property type="match status" value="1"/>
</dbReference>
<keyword evidence="2" id="KW-0436">Ligase</keyword>
<accession>A0ABV3GL40</accession>
<dbReference type="InterPro" id="IPR000873">
    <property type="entry name" value="AMP-dep_synth/lig_dom"/>
</dbReference>
<dbReference type="Gene3D" id="3.40.50.12780">
    <property type="entry name" value="N-terminal domain of ligase-like"/>
    <property type="match status" value="1"/>
</dbReference>
<dbReference type="Pfam" id="PF00501">
    <property type="entry name" value="AMP-binding"/>
    <property type="match status" value="1"/>
</dbReference>
<dbReference type="InterPro" id="IPR042099">
    <property type="entry name" value="ANL_N_sf"/>
</dbReference>
<dbReference type="PANTHER" id="PTHR43201">
    <property type="entry name" value="ACYL-COA SYNTHETASE"/>
    <property type="match status" value="1"/>
</dbReference>
<dbReference type="RefSeq" id="WP_358137423.1">
    <property type="nucleotide sequence ID" value="NZ_JBFALK010000016.1"/>
</dbReference>
<feature type="domain" description="AMP-binding enzyme C-terminal" evidence="4">
    <location>
        <begin position="452"/>
        <end position="528"/>
    </location>
</feature>
<dbReference type="InterPro" id="IPR020845">
    <property type="entry name" value="AMP-binding_CS"/>
</dbReference>
<dbReference type="SUPFAM" id="SSF56801">
    <property type="entry name" value="Acetyl-CoA synthetase-like"/>
    <property type="match status" value="1"/>
</dbReference>
<evidence type="ECO:0000256" key="2">
    <source>
        <dbReference type="ARBA" id="ARBA00022598"/>
    </source>
</evidence>
<dbReference type="InterPro" id="IPR045851">
    <property type="entry name" value="AMP-bd_C_sf"/>
</dbReference>
<dbReference type="PANTHER" id="PTHR43201:SF5">
    <property type="entry name" value="MEDIUM-CHAIN ACYL-COA LIGASE ACSF2, MITOCHONDRIAL"/>
    <property type="match status" value="1"/>
</dbReference>